<keyword evidence="3" id="KW-1185">Reference proteome</keyword>
<dbReference type="InterPro" id="IPR011048">
    <property type="entry name" value="Haem_d1_sf"/>
</dbReference>
<comment type="similarity">
    <text evidence="1">Belongs to the cycloisomerase 2 family.</text>
</comment>
<proteinExistence type="inferred from homology"/>
<evidence type="ECO:0000256" key="1">
    <source>
        <dbReference type="ARBA" id="ARBA00005564"/>
    </source>
</evidence>
<dbReference type="PANTHER" id="PTHR30344:SF1">
    <property type="entry name" value="6-PHOSPHOGLUCONOLACTONASE"/>
    <property type="match status" value="1"/>
</dbReference>
<dbReference type="InterPro" id="IPR019405">
    <property type="entry name" value="Lactonase_7-beta_prop"/>
</dbReference>
<dbReference type="PANTHER" id="PTHR30344">
    <property type="entry name" value="6-PHOSPHOGLUCONOLACTONASE-RELATED"/>
    <property type="match status" value="1"/>
</dbReference>
<comment type="caution">
    <text evidence="2">The sequence shown here is derived from an EMBL/GenBank/DDBJ whole genome shotgun (WGS) entry which is preliminary data.</text>
</comment>
<protein>
    <submittedName>
        <fullName evidence="2">Lactonase family protein</fullName>
    </submittedName>
</protein>
<name>A0ABW5PI08_9BACL</name>
<dbReference type="InterPro" id="IPR050282">
    <property type="entry name" value="Cycloisomerase_2"/>
</dbReference>
<evidence type="ECO:0000313" key="3">
    <source>
        <dbReference type="Proteomes" id="UP001597541"/>
    </source>
</evidence>
<reference evidence="3" key="1">
    <citation type="journal article" date="2019" name="Int. J. Syst. Evol. Microbiol.">
        <title>The Global Catalogue of Microorganisms (GCM) 10K type strain sequencing project: providing services to taxonomists for standard genome sequencing and annotation.</title>
        <authorList>
            <consortium name="The Broad Institute Genomics Platform"/>
            <consortium name="The Broad Institute Genome Sequencing Center for Infectious Disease"/>
            <person name="Wu L."/>
            <person name="Ma J."/>
        </authorList>
    </citation>
    <scope>NUCLEOTIDE SEQUENCE [LARGE SCALE GENOMIC DNA]</scope>
    <source>
        <strain evidence="3">KCTC 3950</strain>
    </source>
</reference>
<dbReference type="RefSeq" id="WP_377606148.1">
    <property type="nucleotide sequence ID" value="NZ_JBHUME010000014.1"/>
</dbReference>
<dbReference type="EMBL" id="JBHUME010000014">
    <property type="protein sequence ID" value="MFD2614846.1"/>
    <property type="molecule type" value="Genomic_DNA"/>
</dbReference>
<sequence>MPNMVYMMTNMEVMNQVVAFSRNLNGTLTFAGIFPTNGKGTGIKGINPVAASRGGIDPLSSQGALTLSPDGRFLFAANAGSHSISCFVLTNNGLPMLVDVKPSGGVQPNSIAVFGNLLYIANAGNFENNYGSNISGFRIDPNGRLTAIPGSTHSLSQFNAVPSQVLFHPDGSKILVSEITTNLISVFHVNQDGTVRGPILNESSGIQPFGSLFLSSGVLLVTEAESNALSSYSMNRNGRLNVISGSVPTGQKATCWVAVTKDERFAFTPNTLSGTIAVYRIDRNGALTFLRNVASTPEGVPTGLPMDVGVSKDGRFLYALNGNLGTISVFHILDEGNLAILQIAAWTTTPYFGSQGLAVL</sequence>
<dbReference type="Gene3D" id="2.130.10.10">
    <property type="entry name" value="YVTN repeat-like/Quinoprotein amine dehydrogenase"/>
    <property type="match status" value="3"/>
</dbReference>
<accession>A0ABW5PI08</accession>
<dbReference type="Proteomes" id="UP001597541">
    <property type="component" value="Unassembled WGS sequence"/>
</dbReference>
<evidence type="ECO:0000313" key="2">
    <source>
        <dbReference type="EMBL" id="MFD2614846.1"/>
    </source>
</evidence>
<dbReference type="SUPFAM" id="SSF51004">
    <property type="entry name" value="C-terminal (heme d1) domain of cytochrome cd1-nitrite reductase"/>
    <property type="match status" value="1"/>
</dbReference>
<organism evidence="2 3">
    <name type="scientific">Paenibacillus gansuensis</name>
    <dbReference type="NCBI Taxonomy" id="306542"/>
    <lineage>
        <taxon>Bacteria</taxon>
        <taxon>Bacillati</taxon>
        <taxon>Bacillota</taxon>
        <taxon>Bacilli</taxon>
        <taxon>Bacillales</taxon>
        <taxon>Paenibacillaceae</taxon>
        <taxon>Paenibacillus</taxon>
    </lineage>
</organism>
<gene>
    <name evidence="2" type="ORF">ACFSUF_20735</name>
</gene>
<dbReference type="InterPro" id="IPR015943">
    <property type="entry name" value="WD40/YVTN_repeat-like_dom_sf"/>
</dbReference>
<dbReference type="Pfam" id="PF10282">
    <property type="entry name" value="Lactonase"/>
    <property type="match status" value="2"/>
</dbReference>